<keyword evidence="3 7" id="KW-0812">Transmembrane</keyword>
<evidence type="ECO:0000313" key="9">
    <source>
        <dbReference type="EMBL" id="NGM82049.1"/>
    </source>
</evidence>
<feature type="transmembrane region" description="Helical" evidence="7">
    <location>
        <begin position="94"/>
        <end position="120"/>
    </location>
</feature>
<sequence length="477" mass="51961">MSETKNITENQLKRTMKSRHLFMISLGGVIGTGLFLSSGYTINQAGPVGTLLAYLIGSVIVYLVMLCLGELVVKMPVTGSFHTYATKFIGPGTGFTMAWLYWLTWTVALGSEFTAAGLIMEGWFPSISVWEWSAFFVVLLFALNAFSVRFFAETEFWFSSIKVIAIILFILIGGLAVFGIIPMSGTSEAPLFTNFVKDGLFPTGFGAVFLTMLAVNFAFSGTELIGVASGETANPEKVIPKTIHTTLIRLIIFFMGSITVISALIPWKEAGVDQSPFVLVFNSIGIPYAGTIMNFVVLTAILSCANSGLYAATRMLWSLSNEKMISGVFGKVNKKGVPMPALILTALGGVLSLISSVIPAQQVYIILVSISGLAVVIVWMGIAASQFMFRRAYLKAGNAVNDLKFKTPLYPIVPIAAFLLCFLSCVLIVFDPAQRAALFYTIPFVALCYICYYVKQSIQKKKTGIQEEVKDVKEVRV</sequence>
<evidence type="ECO:0000256" key="7">
    <source>
        <dbReference type="SAM" id="Phobius"/>
    </source>
</evidence>
<keyword evidence="4" id="KW-0029">Amino-acid transport</keyword>
<evidence type="ECO:0000256" key="1">
    <source>
        <dbReference type="ARBA" id="ARBA00004141"/>
    </source>
</evidence>
<feature type="transmembrane region" description="Helical" evidence="7">
    <location>
        <begin position="132"/>
        <end position="151"/>
    </location>
</feature>
<organism evidence="9 10">
    <name type="scientific">Paenibacillus apii</name>
    <dbReference type="NCBI Taxonomy" id="1850370"/>
    <lineage>
        <taxon>Bacteria</taxon>
        <taxon>Bacillati</taxon>
        <taxon>Bacillota</taxon>
        <taxon>Bacilli</taxon>
        <taxon>Bacillales</taxon>
        <taxon>Paenibacillaceae</taxon>
        <taxon>Paenibacillus</taxon>
    </lineage>
</organism>
<feature type="transmembrane region" description="Helical" evidence="7">
    <location>
        <begin position="247"/>
        <end position="267"/>
    </location>
</feature>
<name>A0A6M1PF80_9BACL</name>
<dbReference type="Proteomes" id="UP000480151">
    <property type="component" value="Unassembled WGS sequence"/>
</dbReference>
<dbReference type="GO" id="GO:0055085">
    <property type="term" value="P:transmembrane transport"/>
    <property type="evidence" value="ECO:0007669"/>
    <property type="project" value="InterPro"/>
</dbReference>
<feature type="transmembrane region" description="Helical" evidence="7">
    <location>
        <begin position="163"/>
        <end position="184"/>
    </location>
</feature>
<dbReference type="AlphaFoldDB" id="A0A6M1PF80"/>
<evidence type="ECO:0000256" key="6">
    <source>
        <dbReference type="ARBA" id="ARBA00023136"/>
    </source>
</evidence>
<dbReference type="RefSeq" id="WP_165095852.1">
    <property type="nucleotide sequence ID" value="NZ_JAAKGU010000002.1"/>
</dbReference>
<dbReference type="PROSITE" id="PS00218">
    <property type="entry name" value="AMINO_ACID_PERMEASE_1"/>
    <property type="match status" value="1"/>
</dbReference>
<keyword evidence="6 7" id="KW-0472">Membrane</keyword>
<keyword evidence="10" id="KW-1185">Reference proteome</keyword>
<proteinExistence type="predicted"/>
<feature type="transmembrane region" description="Helical" evidence="7">
    <location>
        <begin position="21"/>
        <end position="40"/>
    </location>
</feature>
<comment type="caution">
    <text evidence="9">The sequence shown here is derived from an EMBL/GenBank/DDBJ whole genome shotgun (WGS) entry which is preliminary data.</text>
</comment>
<evidence type="ECO:0000256" key="2">
    <source>
        <dbReference type="ARBA" id="ARBA00022448"/>
    </source>
</evidence>
<dbReference type="FunFam" id="1.20.1740.10:FF:000001">
    <property type="entry name" value="Amino acid permease"/>
    <property type="match status" value="1"/>
</dbReference>
<dbReference type="PANTHER" id="PTHR43495:SF5">
    <property type="entry name" value="GAMMA-AMINOBUTYRIC ACID PERMEASE"/>
    <property type="match status" value="1"/>
</dbReference>
<feature type="transmembrane region" description="Helical" evidence="7">
    <location>
        <begin position="287"/>
        <end position="317"/>
    </location>
</feature>
<feature type="transmembrane region" description="Helical" evidence="7">
    <location>
        <begin position="337"/>
        <end position="358"/>
    </location>
</feature>
<dbReference type="GO" id="GO:0006865">
    <property type="term" value="P:amino acid transport"/>
    <property type="evidence" value="ECO:0007669"/>
    <property type="project" value="UniProtKB-KW"/>
</dbReference>
<dbReference type="PANTHER" id="PTHR43495">
    <property type="entry name" value="GABA PERMEASE"/>
    <property type="match status" value="1"/>
</dbReference>
<reference evidence="9 10" key="1">
    <citation type="submission" date="2020-02" db="EMBL/GenBank/DDBJ databases">
        <authorList>
            <person name="Gao J."/>
            <person name="Sun J."/>
        </authorList>
    </citation>
    <scope>NUCLEOTIDE SEQUENCE [LARGE SCALE GENOMIC DNA]</scope>
    <source>
        <strain evidence="9 10">7124</strain>
    </source>
</reference>
<feature type="transmembrane region" description="Helical" evidence="7">
    <location>
        <begin position="409"/>
        <end position="430"/>
    </location>
</feature>
<dbReference type="EMBL" id="JAAKGU010000002">
    <property type="protein sequence ID" value="NGM82049.1"/>
    <property type="molecule type" value="Genomic_DNA"/>
</dbReference>
<evidence type="ECO:0000259" key="8">
    <source>
        <dbReference type="Pfam" id="PF00324"/>
    </source>
</evidence>
<feature type="transmembrane region" description="Helical" evidence="7">
    <location>
        <begin position="436"/>
        <end position="454"/>
    </location>
</feature>
<protein>
    <submittedName>
        <fullName evidence="9">Amino acid permease</fullName>
    </submittedName>
</protein>
<keyword evidence="2" id="KW-0813">Transport</keyword>
<gene>
    <name evidence="9" type="ORF">G5B47_06460</name>
</gene>
<dbReference type="GO" id="GO:0016020">
    <property type="term" value="C:membrane"/>
    <property type="evidence" value="ECO:0007669"/>
    <property type="project" value="UniProtKB-SubCell"/>
</dbReference>
<accession>A0A6M1PF80</accession>
<feature type="transmembrane region" description="Helical" evidence="7">
    <location>
        <begin position="204"/>
        <end position="226"/>
    </location>
</feature>
<dbReference type="InterPro" id="IPR004841">
    <property type="entry name" value="AA-permease/SLC12A_dom"/>
</dbReference>
<comment type="subcellular location">
    <subcellularLocation>
        <location evidence="1">Membrane</location>
        <topology evidence="1">Multi-pass membrane protein</topology>
    </subcellularLocation>
</comment>
<evidence type="ECO:0000313" key="10">
    <source>
        <dbReference type="Proteomes" id="UP000480151"/>
    </source>
</evidence>
<feature type="transmembrane region" description="Helical" evidence="7">
    <location>
        <begin position="52"/>
        <end position="73"/>
    </location>
</feature>
<dbReference type="InterPro" id="IPR004840">
    <property type="entry name" value="Amino_acid_permease_CS"/>
</dbReference>
<feature type="domain" description="Amino acid permease/ SLC12A" evidence="8">
    <location>
        <begin position="20"/>
        <end position="457"/>
    </location>
</feature>
<feature type="transmembrane region" description="Helical" evidence="7">
    <location>
        <begin position="364"/>
        <end position="389"/>
    </location>
</feature>
<dbReference type="PIRSF" id="PIRSF006060">
    <property type="entry name" value="AA_transporter"/>
    <property type="match status" value="1"/>
</dbReference>
<dbReference type="Gene3D" id="1.20.1740.10">
    <property type="entry name" value="Amino acid/polyamine transporter I"/>
    <property type="match status" value="1"/>
</dbReference>
<evidence type="ECO:0000256" key="5">
    <source>
        <dbReference type="ARBA" id="ARBA00022989"/>
    </source>
</evidence>
<keyword evidence="5 7" id="KW-1133">Transmembrane helix</keyword>
<evidence type="ECO:0000256" key="4">
    <source>
        <dbReference type="ARBA" id="ARBA00022970"/>
    </source>
</evidence>
<dbReference type="Pfam" id="PF00324">
    <property type="entry name" value="AA_permease"/>
    <property type="match status" value="1"/>
</dbReference>
<evidence type="ECO:0000256" key="3">
    <source>
        <dbReference type="ARBA" id="ARBA00022692"/>
    </source>
</evidence>